<name>A0A2T7NLY8_POMCA</name>
<reference evidence="13 14" key="1">
    <citation type="submission" date="2018-04" db="EMBL/GenBank/DDBJ databases">
        <title>The genome of golden apple snail Pomacea canaliculata provides insight into stress tolerance and invasive adaptation.</title>
        <authorList>
            <person name="Liu C."/>
            <person name="Liu B."/>
            <person name="Ren Y."/>
            <person name="Zhang Y."/>
            <person name="Wang H."/>
            <person name="Li S."/>
            <person name="Jiang F."/>
            <person name="Yin L."/>
            <person name="Zhang G."/>
            <person name="Qian W."/>
            <person name="Fan W."/>
        </authorList>
    </citation>
    <scope>NUCLEOTIDE SEQUENCE [LARGE SCALE GENOMIC DNA]</scope>
    <source>
        <strain evidence="13">SZHN2017</strain>
        <tissue evidence="13">Muscle</tissue>
    </source>
</reference>
<dbReference type="Gene3D" id="3.30.200.20">
    <property type="entry name" value="Phosphorylase Kinase, domain 1"/>
    <property type="match status" value="1"/>
</dbReference>
<evidence type="ECO:0000256" key="6">
    <source>
        <dbReference type="ARBA" id="ARBA00022737"/>
    </source>
</evidence>
<dbReference type="EMBL" id="PZQS01000011">
    <property type="protein sequence ID" value="PVD22187.1"/>
    <property type="molecule type" value="Genomic_DNA"/>
</dbReference>
<keyword evidence="8" id="KW-0418">Kinase</keyword>
<evidence type="ECO:0000259" key="12">
    <source>
        <dbReference type="PROSITE" id="PS50011"/>
    </source>
</evidence>
<accession>A0A2T7NLY8</accession>
<dbReference type="STRING" id="400727.A0A2T7NLY8"/>
<dbReference type="PROSITE" id="PS50011">
    <property type="entry name" value="PROTEIN_KINASE_DOM"/>
    <property type="match status" value="1"/>
</dbReference>
<keyword evidence="6" id="KW-0677">Repeat</keyword>
<dbReference type="GO" id="GO:0005524">
    <property type="term" value="F:ATP binding"/>
    <property type="evidence" value="ECO:0007669"/>
    <property type="project" value="UniProtKB-KW"/>
</dbReference>
<evidence type="ECO:0000256" key="1">
    <source>
        <dbReference type="ARBA" id="ARBA00001946"/>
    </source>
</evidence>
<dbReference type="Proteomes" id="UP000245119">
    <property type="component" value="Linkage Group LG11"/>
</dbReference>
<protein>
    <recommendedName>
        <fullName evidence="2">non-specific serine/threonine protein kinase</fullName>
        <ecNumber evidence="2">2.7.11.1</ecNumber>
    </recommendedName>
</protein>
<comment type="catalytic activity">
    <reaction evidence="10">
        <text>L-threonyl-[protein] + ATP = O-phospho-L-threonyl-[protein] + ADP + H(+)</text>
        <dbReference type="Rhea" id="RHEA:46608"/>
        <dbReference type="Rhea" id="RHEA-COMP:11060"/>
        <dbReference type="Rhea" id="RHEA-COMP:11605"/>
        <dbReference type="ChEBI" id="CHEBI:15378"/>
        <dbReference type="ChEBI" id="CHEBI:30013"/>
        <dbReference type="ChEBI" id="CHEBI:30616"/>
        <dbReference type="ChEBI" id="CHEBI:61977"/>
        <dbReference type="ChEBI" id="CHEBI:456216"/>
        <dbReference type="EC" id="2.7.11.1"/>
    </reaction>
</comment>
<evidence type="ECO:0000256" key="8">
    <source>
        <dbReference type="ARBA" id="ARBA00022777"/>
    </source>
</evidence>
<dbReference type="PANTHER" id="PTHR24351">
    <property type="entry name" value="RIBOSOMAL PROTEIN S6 KINASE"/>
    <property type="match status" value="1"/>
</dbReference>
<evidence type="ECO:0000256" key="5">
    <source>
        <dbReference type="ARBA" id="ARBA00022679"/>
    </source>
</evidence>
<keyword evidence="9" id="KW-0067">ATP-binding</keyword>
<gene>
    <name evidence="13" type="ORF">C0Q70_17992</name>
</gene>
<dbReference type="SUPFAM" id="SSF56112">
    <property type="entry name" value="Protein kinase-like (PK-like)"/>
    <property type="match status" value="1"/>
</dbReference>
<feature type="domain" description="Protein kinase" evidence="12">
    <location>
        <begin position="63"/>
        <end position="326"/>
    </location>
</feature>
<evidence type="ECO:0000313" key="14">
    <source>
        <dbReference type="Proteomes" id="UP000245119"/>
    </source>
</evidence>
<dbReference type="InterPro" id="IPR011009">
    <property type="entry name" value="Kinase-like_dom_sf"/>
</dbReference>
<evidence type="ECO:0000256" key="9">
    <source>
        <dbReference type="ARBA" id="ARBA00022840"/>
    </source>
</evidence>
<evidence type="ECO:0000256" key="10">
    <source>
        <dbReference type="ARBA" id="ARBA00047899"/>
    </source>
</evidence>
<evidence type="ECO:0000256" key="4">
    <source>
        <dbReference type="ARBA" id="ARBA00022553"/>
    </source>
</evidence>
<organism evidence="13 14">
    <name type="scientific">Pomacea canaliculata</name>
    <name type="common">Golden apple snail</name>
    <dbReference type="NCBI Taxonomy" id="400727"/>
    <lineage>
        <taxon>Eukaryota</taxon>
        <taxon>Metazoa</taxon>
        <taxon>Spiralia</taxon>
        <taxon>Lophotrochozoa</taxon>
        <taxon>Mollusca</taxon>
        <taxon>Gastropoda</taxon>
        <taxon>Caenogastropoda</taxon>
        <taxon>Architaenioglossa</taxon>
        <taxon>Ampullarioidea</taxon>
        <taxon>Ampullariidae</taxon>
        <taxon>Pomacea</taxon>
    </lineage>
</organism>
<dbReference type="InterPro" id="IPR000719">
    <property type="entry name" value="Prot_kinase_dom"/>
</dbReference>
<evidence type="ECO:0000256" key="2">
    <source>
        <dbReference type="ARBA" id="ARBA00012513"/>
    </source>
</evidence>
<comment type="caution">
    <text evidence="13">The sequence shown here is derived from an EMBL/GenBank/DDBJ whole genome shotgun (WGS) entry which is preliminary data.</text>
</comment>
<dbReference type="FunFam" id="1.10.510.10:FF:000109">
    <property type="entry name" value="Ribosomal protein S6 kinase"/>
    <property type="match status" value="1"/>
</dbReference>
<evidence type="ECO:0000256" key="3">
    <source>
        <dbReference type="ARBA" id="ARBA00022527"/>
    </source>
</evidence>
<sequence>MMTSRQASDAGGAAGMEDGKEVARLTTCDGWLVISSEGSRTVSTSEMTTYQNRILAALRMKEKVRSILTTVAGFARVFLVRKVGGRDDGTLYAMKRVPKGSSRKAKRVRMERDVLDYIRYFPYVTNMHYAFGTEAAVYLVTDFVRGGDLSRLLHERKFLEERDVRMYVAELVLALTGLHRVGIVHRDLKERNILLDSNGHVVVADFGFSKFLNLSEKEKTYSFCGTLEYMAPEVINHTLGMDQAVDWWALGVVTCKLLGGLSPFCVETETTLGKPSLSNRILHGQPTFPPAASLEARDFMQALLTKDPEKRLGSRGVDEIKAHPFFRGLSWDEVMAKTNRGFTYVAASILLSEITDEEDLSMTSD</sequence>
<evidence type="ECO:0000256" key="11">
    <source>
        <dbReference type="ARBA" id="ARBA00048679"/>
    </source>
</evidence>
<dbReference type="OrthoDB" id="63267at2759"/>
<proteinExistence type="predicted"/>
<comment type="catalytic activity">
    <reaction evidence="11">
        <text>L-seryl-[protein] + ATP = O-phospho-L-seryl-[protein] + ADP + H(+)</text>
        <dbReference type="Rhea" id="RHEA:17989"/>
        <dbReference type="Rhea" id="RHEA-COMP:9863"/>
        <dbReference type="Rhea" id="RHEA-COMP:11604"/>
        <dbReference type="ChEBI" id="CHEBI:15378"/>
        <dbReference type="ChEBI" id="CHEBI:29999"/>
        <dbReference type="ChEBI" id="CHEBI:30616"/>
        <dbReference type="ChEBI" id="CHEBI:83421"/>
        <dbReference type="ChEBI" id="CHEBI:456216"/>
        <dbReference type="EC" id="2.7.11.1"/>
    </reaction>
</comment>
<dbReference type="GO" id="GO:0004674">
    <property type="term" value="F:protein serine/threonine kinase activity"/>
    <property type="evidence" value="ECO:0007669"/>
    <property type="project" value="UniProtKB-KW"/>
</dbReference>
<dbReference type="AlphaFoldDB" id="A0A2T7NLY8"/>
<dbReference type="Gene3D" id="1.10.510.10">
    <property type="entry name" value="Transferase(Phosphotransferase) domain 1"/>
    <property type="match status" value="1"/>
</dbReference>
<dbReference type="Pfam" id="PF00069">
    <property type="entry name" value="Pkinase"/>
    <property type="match status" value="1"/>
</dbReference>
<dbReference type="SMART" id="SM00220">
    <property type="entry name" value="S_TKc"/>
    <property type="match status" value="1"/>
</dbReference>
<dbReference type="InterPro" id="IPR008271">
    <property type="entry name" value="Ser/Thr_kinase_AS"/>
</dbReference>
<evidence type="ECO:0000256" key="7">
    <source>
        <dbReference type="ARBA" id="ARBA00022741"/>
    </source>
</evidence>
<evidence type="ECO:0000313" key="13">
    <source>
        <dbReference type="EMBL" id="PVD22187.1"/>
    </source>
</evidence>
<keyword evidence="3" id="KW-0723">Serine/threonine-protein kinase</keyword>
<keyword evidence="7" id="KW-0547">Nucleotide-binding</keyword>
<keyword evidence="14" id="KW-1185">Reference proteome</keyword>
<keyword evidence="5" id="KW-0808">Transferase</keyword>
<dbReference type="EC" id="2.7.11.1" evidence="2"/>
<keyword evidence="4" id="KW-0597">Phosphoprotein</keyword>
<comment type="cofactor">
    <cofactor evidence="1">
        <name>Mg(2+)</name>
        <dbReference type="ChEBI" id="CHEBI:18420"/>
    </cofactor>
</comment>
<dbReference type="PROSITE" id="PS00108">
    <property type="entry name" value="PROTEIN_KINASE_ST"/>
    <property type="match status" value="1"/>
</dbReference>